<dbReference type="SMART" id="SM00199">
    <property type="entry name" value="SCY"/>
    <property type="match status" value="1"/>
</dbReference>
<dbReference type="PRINTS" id="PR00436">
    <property type="entry name" value="INTERLEUKIN8"/>
</dbReference>
<dbReference type="Pfam" id="PF00048">
    <property type="entry name" value="IL8"/>
    <property type="match status" value="1"/>
</dbReference>
<comment type="subcellular location">
    <subcellularLocation>
        <location evidence="1">Secreted</location>
    </subcellularLocation>
</comment>
<evidence type="ECO:0000256" key="2">
    <source>
        <dbReference type="ARBA" id="ARBA00010665"/>
    </source>
</evidence>
<keyword evidence="4" id="KW-0964">Secreted</keyword>
<feature type="chain" id="PRO_5036476804" evidence="6">
    <location>
        <begin position="24"/>
        <end position="121"/>
    </location>
</feature>
<name>A0A2U9I596_GOBRA</name>
<dbReference type="Gene3D" id="2.40.50.40">
    <property type="match status" value="1"/>
</dbReference>
<feature type="compositionally biased region" description="Basic and acidic residues" evidence="5">
    <location>
        <begin position="102"/>
        <end position="121"/>
    </location>
</feature>
<feature type="signal peptide" evidence="6">
    <location>
        <begin position="1"/>
        <end position="23"/>
    </location>
</feature>
<evidence type="ECO:0000256" key="5">
    <source>
        <dbReference type="SAM" id="MobiDB-lite"/>
    </source>
</evidence>
<dbReference type="PANTHER" id="PTHR12015:SF210">
    <property type="entry name" value="C-X-C MOTIF CHEMOKINE 9"/>
    <property type="match status" value="1"/>
</dbReference>
<comment type="similarity">
    <text evidence="2">Belongs to the intercrine alpha (chemokine CxC) family.</text>
</comment>
<gene>
    <name evidence="8" type="primary">IL-8</name>
</gene>
<dbReference type="PANTHER" id="PTHR12015">
    <property type="entry name" value="SMALL INDUCIBLE CYTOKINE A"/>
    <property type="match status" value="1"/>
</dbReference>
<evidence type="ECO:0000256" key="4">
    <source>
        <dbReference type="ARBA" id="ARBA00022525"/>
    </source>
</evidence>
<dbReference type="GO" id="GO:0006952">
    <property type="term" value="P:defense response"/>
    <property type="evidence" value="ECO:0007669"/>
    <property type="project" value="InterPro"/>
</dbReference>
<keyword evidence="3" id="KW-0202">Cytokine</keyword>
<sequence>MKKFTAAAFMFLICTTALLSTTAQLRRVKRPIFSRCQCIKIHSQPPIPIKRIISLKVFPAGPHCKHEEIIARLKKGPTCLNPNVDWVISLKEEFSSFGPQLKKPEKSRSRRRNDDNKSRVY</sequence>
<evidence type="ECO:0000259" key="7">
    <source>
        <dbReference type="SMART" id="SM00199"/>
    </source>
</evidence>
<dbReference type="EMBL" id="MF426973">
    <property type="protein sequence ID" value="AWR88270.1"/>
    <property type="molecule type" value="mRNA"/>
</dbReference>
<protein>
    <submittedName>
        <fullName evidence="8">Interleukin-8</fullName>
    </submittedName>
</protein>
<dbReference type="InterPro" id="IPR033899">
    <property type="entry name" value="CXC_Chemokine_domain"/>
</dbReference>
<dbReference type="AlphaFoldDB" id="A0A2U9I596"/>
<dbReference type="InterPro" id="IPR001811">
    <property type="entry name" value="Chemokine_IL8-like_dom"/>
</dbReference>
<dbReference type="GO" id="GO:0006955">
    <property type="term" value="P:immune response"/>
    <property type="evidence" value="ECO:0007669"/>
    <property type="project" value="InterPro"/>
</dbReference>
<feature type="domain" description="Chemokine interleukin-8-like" evidence="7">
    <location>
        <begin position="33"/>
        <end position="94"/>
    </location>
</feature>
<evidence type="ECO:0000256" key="3">
    <source>
        <dbReference type="ARBA" id="ARBA00022514"/>
    </source>
</evidence>
<dbReference type="InterPro" id="IPR039809">
    <property type="entry name" value="Chemokine_b/g/d"/>
</dbReference>
<evidence type="ECO:0000256" key="1">
    <source>
        <dbReference type="ARBA" id="ARBA00004613"/>
    </source>
</evidence>
<accession>A0A2U9I596</accession>
<keyword evidence="6" id="KW-0732">Signal</keyword>
<organism evidence="8">
    <name type="scientific">Gobiocypris rarus</name>
    <name type="common">Chinese rare minnow</name>
    <dbReference type="NCBI Taxonomy" id="143606"/>
    <lineage>
        <taxon>Eukaryota</taxon>
        <taxon>Metazoa</taxon>
        <taxon>Chordata</taxon>
        <taxon>Craniata</taxon>
        <taxon>Vertebrata</taxon>
        <taxon>Euteleostomi</taxon>
        <taxon>Actinopterygii</taxon>
        <taxon>Neopterygii</taxon>
        <taxon>Teleostei</taxon>
        <taxon>Ostariophysi</taxon>
        <taxon>Cypriniformes</taxon>
        <taxon>Gobionidae</taxon>
        <taxon>Sarcocheilichthyinae</taxon>
        <taxon>Gobiocypris</taxon>
    </lineage>
</organism>
<dbReference type="SUPFAM" id="SSF54117">
    <property type="entry name" value="Interleukin 8-like chemokines"/>
    <property type="match status" value="1"/>
</dbReference>
<feature type="region of interest" description="Disordered" evidence="5">
    <location>
        <begin position="98"/>
        <end position="121"/>
    </location>
</feature>
<dbReference type="GO" id="GO:0008009">
    <property type="term" value="F:chemokine activity"/>
    <property type="evidence" value="ECO:0007669"/>
    <property type="project" value="InterPro"/>
</dbReference>
<dbReference type="CDD" id="cd00273">
    <property type="entry name" value="Chemokine_CXC"/>
    <property type="match status" value="1"/>
</dbReference>
<evidence type="ECO:0000256" key="6">
    <source>
        <dbReference type="SAM" id="SignalP"/>
    </source>
</evidence>
<proteinExistence type="evidence at transcript level"/>
<dbReference type="GO" id="GO:0005615">
    <property type="term" value="C:extracellular space"/>
    <property type="evidence" value="ECO:0007669"/>
    <property type="project" value="UniProtKB-KW"/>
</dbReference>
<dbReference type="InterPro" id="IPR036048">
    <property type="entry name" value="Interleukin_8-like_sf"/>
</dbReference>
<reference evidence="8" key="1">
    <citation type="submission" date="2017-07" db="EMBL/GenBank/DDBJ databases">
        <title>Immunotoxic effects of CPF on the rare minnow (Gobiocypris rarus).</title>
        <authorList>
            <person name="Zhao X."/>
            <person name="Zha J.M."/>
            <person name="Chen R."/>
            <person name="Hong X.S."/>
        </authorList>
    </citation>
    <scope>NUCLEOTIDE SEQUENCE</scope>
</reference>
<evidence type="ECO:0000313" key="8">
    <source>
        <dbReference type="EMBL" id="AWR88270.1"/>
    </source>
</evidence>